<comment type="caution">
    <text evidence="2">The sequence shown here is derived from an EMBL/GenBank/DDBJ whole genome shotgun (WGS) entry which is preliminary data.</text>
</comment>
<dbReference type="InterPro" id="IPR050266">
    <property type="entry name" value="AB_hydrolase_sf"/>
</dbReference>
<accession>A0A4R6WKS8</accession>
<dbReference type="EMBL" id="SNYW01000010">
    <property type="protein sequence ID" value="TDQ81037.1"/>
    <property type="molecule type" value="Genomic_DNA"/>
</dbReference>
<dbReference type="PRINTS" id="PR00111">
    <property type="entry name" value="ABHYDROLASE"/>
</dbReference>
<gene>
    <name evidence="2" type="ORF">A8950_2907</name>
</gene>
<evidence type="ECO:0000313" key="3">
    <source>
        <dbReference type="Proteomes" id="UP000295783"/>
    </source>
</evidence>
<keyword evidence="3" id="KW-1185">Reference proteome</keyword>
<sequence length="267" mass="28032">MRVTANGSDFEVMLAGAESRPALFLTHSLATSHEMWALQVPLLARHFRVVAPDMRGHGASAAPGGDYTMDQLADDVVAIADRLGIGRFHFCGLSIGGMIGQALGLNHAGRLGGLILASTFTGPIGPEARAGLDGRIAAATRDGMQSQIEPSMGRWLSADFREAAPRQAQWIRDQIAATPVAGFNGCAAAIREMTLEPARLTSIKAPTLVIAGEKDPGASPEAGRRIAEAIPGAAMQVIAGGYHLSNVEFPHIFTEMVLDFLLAGKNG</sequence>
<organism evidence="2 3">
    <name type="scientific">Dongia mobilis</name>
    <dbReference type="NCBI Taxonomy" id="578943"/>
    <lineage>
        <taxon>Bacteria</taxon>
        <taxon>Pseudomonadati</taxon>
        <taxon>Pseudomonadota</taxon>
        <taxon>Alphaproteobacteria</taxon>
        <taxon>Rhodospirillales</taxon>
        <taxon>Dongiaceae</taxon>
        <taxon>Dongia</taxon>
    </lineage>
</organism>
<name>A0A4R6WKS8_9PROT</name>
<evidence type="ECO:0000259" key="1">
    <source>
        <dbReference type="Pfam" id="PF00561"/>
    </source>
</evidence>
<dbReference type="SUPFAM" id="SSF53474">
    <property type="entry name" value="alpha/beta-Hydrolases"/>
    <property type="match status" value="1"/>
</dbReference>
<dbReference type="RefSeq" id="WP_133614362.1">
    <property type="nucleotide sequence ID" value="NZ_SNYW01000010.1"/>
</dbReference>
<proteinExistence type="predicted"/>
<dbReference type="PANTHER" id="PTHR43798">
    <property type="entry name" value="MONOACYLGLYCEROL LIPASE"/>
    <property type="match status" value="1"/>
</dbReference>
<dbReference type="InterPro" id="IPR029058">
    <property type="entry name" value="AB_hydrolase_fold"/>
</dbReference>
<dbReference type="OrthoDB" id="9801400at2"/>
<reference evidence="2 3" key="1">
    <citation type="submission" date="2019-03" db="EMBL/GenBank/DDBJ databases">
        <title>Genomic Encyclopedia of Type Strains, Phase III (KMG-III): the genomes of soil and plant-associated and newly described type strains.</title>
        <authorList>
            <person name="Whitman W."/>
        </authorList>
    </citation>
    <scope>NUCLEOTIDE SEQUENCE [LARGE SCALE GENOMIC DNA]</scope>
    <source>
        <strain evidence="2 3">CGMCC 1.7660</strain>
    </source>
</reference>
<protein>
    <submittedName>
        <fullName evidence="2">3-oxoadipate enol-lactonase</fullName>
    </submittedName>
</protein>
<dbReference type="Gene3D" id="3.40.50.1820">
    <property type="entry name" value="alpha/beta hydrolase"/>
    <property type="match status" value="1"/>
</dbReference>
<dbReference type="AlphaFoldDB" id="A0A4R6WKS8"/>
<dbReference type="Pfam" id="PF00561">
    <property type="entry name" value="Abhydrolase_1"/>
    <property type="match status" value="1"/>
</dbReference>
<evidence type="ECO:0000313" key="2">
    <source>
        <dbReference type="EMBL" id="TDQ81037.1"/>
    </source>
</evidence>
<dbReference type="InterPro" id="IPR000073">
    <property type="entry name" value="AB_hydrolase_1"/>
</dbReference>
<feature type="domain" description="AB hydrolase-1" evidence="1">
    <location>
        <begin position="21"/>
        <end position="249"/>
    </location>
</feature>
<dbReference type="Proteomes" id="UP000295783">
    <property type="component" value="Unassembled WGS sequence"/>
</dbReference>